<evidence type="ECO:0000259" key="3">
    <source>
        <dbReference type="Pfam" id="PF03358"/>
    </source>
</evidence>
<gene>
    <name evidence="4" type="ORF">B0180_08105</name>
</gene>
<dbReference type="Proteomes" id="UP000190322">
    <property type="component" value="Unassembled WGS sequence"/>
</dbReference>
<dbReference type="Pfam" id="PF03358">
    <property type="entry name" value="FMN_red"/>
    <property type="match status" value="1"/>
</dbReference>
<comment type="cofactor">
    <cofactor evidence="1">
        <name>FMN</name>
        <dbReference type="ChEBI" id="CHEBI:58210"/>
    </cofactor>
</comment>
<dbReference type="InterPro" id="IPR050712">
    <property type="entry name" value="NAD(P)H-dep_reductase"/>
</dbReference>
<dbReference type="EMBL" id="MUXT01000008">
    <property type="protein sequence ID" value="OOR83494.1"/>
    <property type="molecule type" value="Genomic_DNA"/>
</dbReference>
<accession>A0A1S9ZJ69</accession>
<organism evidence="4 5">
    <name type="scientific">Moraxella canis</name>
    <dbReference type="NCBI Taxonomy" id="90239"/>
    <lineage>
        <taxon>Bacteria</taxon>
        <taxon>Pseudomonadati</taxon>
        <taxon>Pseudomonadota</taxon>
        <taxon>Gammaproteobacteria</taxon>
        <taxon>Moraxellales</taxon>
        <taxon>Moraxellaceae</taxon>
        <taxon>Moraxella</taxon>
    </lineage>
</organism>
<dbReference type="GO" id="GO:0010181">
    <property type="term" value="F:FMN binding"/>
    <property type="evidence" value="ECO:0007669"/>
    <property type="project" value="TreeGrafter"/>
</dbReference>
<dbReference type="PANTHER" id="PTHR30543">
    <property type="entry name" value="CHROMATE REDUCTASE"/>
    <property type="match status" value="1"/>
</dbReference>
<dbReference type="PANTHER" id="PTHR30543:SF21">
    <property type="entry name" value="NAD(P)H-DEPENDENT FMN REDUCTASE LOT6"/>
    <property type="match status" value="1"/>
</dbReference>
<protein>
    <submittedName>
        <fullName evidence="4">NADPH-dependent FMN reductase</fullName>
    </submittedName>
</protein>
<dbReference type="InterPro" id="IPR005025">
    <property type="entry name" value="FMN_Rdtase-like_dom"/>
</dbReference>
<dbReference type="AlphaFoldDB" id="A0A1S9ZJ69"/>
<dbReference type="SUPFAM" id="SSF52218">
    <property type="entry name" value="Flavoproteins"/>
    <property type="match status" value="1"/>
</dbReference>
<keyword evidence="2" id="KW-0285">Flavoprotein</keyword>
<dbReference type="RefSeq" id="WP_078256455.1">
    <property type="nucleotide sequence ID" value="NZ_MUXT01000008.1"/>
</dbReference>
<dbReference type="InterPro" id="IPR029039">
    <property type="entry name" value="Flavoprotein-like_sf"/>
</dbReference>
<evidence type="ECO:0000256" key="2">
    <source>
        <dbReference type="ARBA" id="ARBA00022643"/>
    </source>
</evidence>
<feature type="domain" description="NADPH-dependent FMN reductase-like" evidence="3">
    <location>
        <begin position="6"/>
        <end position="151"/>
    </location>
</feature>
<evidence type="ECO:0000313" key="5">
    <source>
        <dbReference type="Proteomes" id="UP000190322"/>
    </source>
</evidence>
<keyword evidence="2" id="KW-0288">FMN</keyword>
<sequence length="181" mass="20092">MIKPVKLSVIIGSLRENSINRIFANYISQQLPDHVTVEEIVIHDLPLYNQDYDQQSIESYDRVRQQIQASDAILIVTPEHNRTLPAALKNVIDIASRPHGQSVWAAKKVAVVTAVPGTYGGRECGIDVRKVMQSLSAKVMITPEVYLSRATESIEEGQVTSDRTKEFLDAFAEALVEFIGG</sequence>
<comment type="caution">
    <text evidence="4">The sequence shown here is derived from an EMBL/GenBank/DDBJ whole genome shotgun (WGS) entry which is preliminary data.</text>
</comment>
<evidence type="ECO:0000256" key="1">
    <source>
        <dbReference type="ARBA" id="ARBA00001917"/>
    </source>
</evidence>
<dbReference type="GO" id="GO:0005829">
    <property type="term" value="C:cytosol"/>
    <property type="evidence" value="ECO:0007669"/>
    <property type="project" value="TreeGrafter"/>
</dbReference>
<name>A0A1S9ZJ69_9GAMM</name>
<evidence type="ECO:0000313" key="4">
    <source>
        <dbReference type="EMBL" id="OOR83494.1"/>
    </source>
</evidence>
<dbReference type="GO" id="GO:0016491">
    <property type="term" value="F:oxidoreductase activity"/>
    <property type="evidence" value="ECO:0007669"/>
    <property type="project" value="InterPro"/>
</dbReference>
<reference evidence="4 5" key="1">
    <citation type="submission" date="2017-02" db="EMBL/GenBank/DDBJ databases">
        <title>Draft genome sequence of Moraxella canis CCUG 8415A type strain.</title>
        <authorList>
            <person name="Engstrom-Jakobsson H."/>
            <person name="Salva-Serra F."/>
            <person name="Thorell K."/>
            <person name="Gonzales-Siles L."/>
            <person name="Karlsson R."/>
            <person name="Boulund F."/>
            <person name="Engstrand L."/>
            <person name="Moore E."/>
        </authorList>
    </citation>
    <scope>NUCLEOTIDE SEQUENCE [LARGE SCALE GENOMIC DNA]</scope>
    <source>
        <strain evidence="4 5">CCUG 8415A</strain>
    </source>
</reference>
<dbReference type="Gene3D" id="3.40.50.360">
    <property type="match status" value="1"/>
</dbReference>
<proteinExistence type="predicted"/>